<protein>
    <submittedName>
        <fullName evidence="4">Uncharacterized protein</fullName>
    </submittedName>
</protein>
<dbReference type="PANTHER" id="PTHR47979">
    <property type="entry name" value="DRAB11-RELATED"/>
    <property type="match status" value="1"/>
</dbReference>
<dbReference type="InterPro" id="IPR027417">
    <property type="entry name" value="P-loop_NTPase"/>
</dbReference>
<dbReference type="PROSITE" id="PS51419">
    <property type="entry name" value="RAB"/>
    <property type="match status" value="1"/>
</dbReference>
<comment type="caution">
    <text evidence="4">The sequence shown here is derived from an EMBL/GenBank/DDBJ whole genome shotgun (WGS) entry which is preliminary data.</text>
</comment>
<dbReference type="GO" id="GO:0005525">
    <property type="term" value="F:GTP binding"/>
    <property type="evidence" value="ECO:0007669"/>
    <property type="project" value="UniProtKB-KW"/>
</dbReference>
<dbReference type="Pfam" id="PF00071">
    <property type="entry name" value="Ras"/>
    <property type="match status" value="1"/>
</dbReference>
<dbReference type="SUPFAM" id="SSF52540">
    <property type="entry name" value="P-loop containing nucleoside triphosphate hydrolases"/>
    <property type="match status" value="1"/>
</dbReference>
<evidence type="ECO:0000256" key="2">
    <source>
        <dbReference type="ARBA" id="ARBA00022741"/>
    </source>
</evidence>
<dbReference type="PROSITE" id="PS51421">
    <property type="entry name" value="RAS"/>
    <property type="match status" value="1"/>
</dbReference>
<dbReference type="EMBL" id="JAKZEL010000022">
    <property type="protein sequence ID" value="KAI4532264.1"/>
    <property type="molecule type" value="Genomic_DNA"/>
</dbReference>
<name>A0AAD4TU16_OVIAM</name>
<dbReference type="AlphaFoldDB" id="A0AAD4TU16"/>
<evidence type="ECO:0000313" key="4">
    <source>
        <dbReference type="EMBL" id="KAI4532264.1"/>
    </source>
</evidence>
<dbReference type="InterPro" id="IPR005225">
    <property type="entry name" value="Small_GTP-bd"/>
</dbReference>
<proteinExistence type="inferred from homology"/>
<dbReference type="Proteomes" id="UP001214576">
    <property type="component" value="Unassembled WGS sequence"/>
</dbReference>
<evidence type="ECO:0000313" key="5">
    <source>
        <dbReference type="Proteomes" id="UP001214576"/>
    </source>
</evidence>
<dbReference type="InterPro" id="IPR001806">
    <property type="entry name" value="Small_GTPase"/>
</dbReference>
<keyword evidence="3" id="KW-0342">GTP-binding</keyword>
<dbReference type="Gene3D" id="3.40.50.300">
    <property type="entry name" value="P-loop containing nucleotide triphosphate hydrolases"/>
    <property type="match status" value="1"/>
</dbReference>
<comment type="similarity">
    <text evidence="1">Belongs to the small GTPase superfamily. Rab family.</text>
</comment>
<gene>
    <name evidence="4" type="ORF">MG293_017529</name>
</gene>
<sequence length="212" mass="23749">MSPAVYRQAVPTTVHDFTIGVEFGARMVSIDGRQIKLQIWDMGRQESFCSITHSCYRGAAGALLVCDITRREIFNHLTSWLEDTQQHSSSNMVIVLIGKKSDLESCRDVKREEAAFAREHGLIFMETSTQTACNVEEAFINTAKDIYRKISRVYLMSTVRQMTSRLAPSSVFQPQWDPVPPSGALVTRGLTVPAAKQLVWTLFFLPGTASDQ</sequence>
<accession>A0AAD4TU16</accession>
<dbReference type="SMART" id="SM00175">
    <property type="entry name" value="RAB"/>
    <property type="match status" value="1"/>
</dbReference>
<evidence type="ECO:0000256" key="3">
    <source>
        <dbReference type="ARBA" id="ARBA00023134"/>
    </source>
</evidence>
<keyword evidence="5" id="KW-1185">Reference proteome</keyword>
<keyword evidence="2" id="KW-0547">Nucleotide-binding</keyword>
<dbReference type="InterPro" id="IPR050209">
    <property type="entry name" value="Rab_GTPases_membrane_traffic"/>
</dbReference>
<evidence type="ECO:0000256" key="1">
    <source>
        <dbReference type="ARBA" id="ARBA00006270"/>
    </source>
</evidence>
<organism evidence="4 5">
    <name type="scientific">Ovis ammon polii</name>
    <dbReference type="NCBI Taxonomy" id="230172"/>
    <lineage>
        <taxon>Eukaryota</taxon>
        <taxon>Metazoa</taxon>
        <taxon>Chordata</taxon>
        <taxon>Craniata</taxon>
        <taxon>Vertebrata</taxon>
        <taxon>Euteleostomi</taxon>
        <taxon>Mammalia</taxon>
        <taxon>Eutheria</taxon>
        <taxon>Laurasiatheria</taxon>
        <taxon>Artiodactyla</taxon>
        <taxon>Ruminantia</taxon>
        <taxon>Pecora</taxon>
        <taxon>Bovidae</taxon>
        <taxon>Caprinae</taxon>
        <taxon>Ovis</taxon>
    </lineage>
</organism>
<dbReference type="SMART" id="SM00173">
    <property type="entry name" value="RAS"/>
    <property type="match status" value="1"/>
</dbReference>
<dbReference type="GO" id="GO:0003924">
    <property type="term" value="F:GTPase activity"/>
    <property type="evidence" value="ECO:0007669"/>
    <property type="project" value="InterPro"/>
</dbReference>
<dbReference type="FunFam" id="3.40.50.300:FF:001447">
    <property type="entry name" value="Ras-related protein Rab-1B"/>
    <property type="match status" value="1"/>
</dbReference>
<dbReference type="NCBIfam" id="TIGR00231">
    <property type="entry name" value="small_GTP"/>
    <property type="match status" value="1"/>
</dbReference>
<dbReference type="PRINTS" id="PR00449">
    <property type="entry name" value="RASTRNSFRMNG"/>
</dbReference>
<reference evidence="4" key="1">
    <citation type="submission" date="2022-03" db="EMBL/GenBank/DDBJ databases">
        <title>Genomic analyses of argali, domestic sheep and their hybrids provide insights into chromosomal evolution, heterosis and genetic basis of agronomic traits.</title>
        <authorList>
            <person name="Li M."/>
        </authorList>
    </citation>
    <scope>NUCLEOTIDE SEQUENCE</scope>
    <source>
        <strain evidence="4">CAU-MHL-2022a</strain>
        <tissue evidence="4">Skin</tissue>
    </source>
</reference>